<sequence length="90" mass="10200">MQKILALVHLKGSSLQHYDNFAKEQINAAKHLLSERLHHFVSIGEDEILIADVWKSAEVFSKYVDILMPLALQNGFTPKAEINNLNQEVS</sequence>
<evidence type="ECO:0008006" key="3">
    <source>
        <dbReference type="Google" id="ProtNLM"/>
    </source>
</evidence>
<dbReference type="EMBL" id="BMKK01000002">
    <property type="protein sequence ID" value="GGD46875.1"/>
    <property type="molecule type" value="Genomic_DNA"/>
</dbReference>
<keyword evidence="2" id="KW-1185">Reference proteome</keyword>
<protein>
    <recommendedName>
        <fullName evidence="3">ABM domain-containing protein</fullName>
    </recommendedName>
</protein>
<accession>A0A917DLG9</accession>
<proteinExistence type="predicted"/>
<gene>
    <name evidence="1" type="ORF">GCM10011514_08600</name>
</gene>
<reference evidence="1" key="2">
    <citation type="submission" date="2020-09" db="EMBL/GenBank/DDBJ databases">
        <authorList>
            <person name="Sun Q."/>
            <person name="Zhou Y."/>
        </authorList>
    </citation>
    <scope>NUCLEOTIDE SEQUENCE</scope>
    <source>
        <strain evidence="1">CGMCC 1.15958</strain>
    </source>
</reference>
<dbReference type="RefSeq" id="WP_188764808.1">
    <property type="nucleotide sequence ID" value="NZ_BMKK01000002.1"/>
</dbReference>
<evidence type="ECO:0000313" key="1">
    <source>
        <dbReference type="EMBL" id="GGD46875.1"/>
    </source>
</evidence>
<evidence type="ECO:0000313" key="2">
    <source>
        <dbReference type="Proteomes" id="UP000609064"/>
    </source>
</evidence>
<comment type="caution">
    <text evidence="1">The sequence shown here is derived from an EMBL/GenBank/DDBJ whole genome shotgun (WGS) entry which is preliminary data.</text>
</comment>
<dbReference type="Proteomes" id="UP000609064">
    <property type="component" value="Unassembled WGS sequence"/>
</dbReference>
<reference evidence="1" key="1">
    <citation type="journal article" date="2014" name="Int. J. Syst. Evol. Microbiol.">
        <title>Complete genome sequence of Corynebacterium casei LMG S-19264T (=DSM 44701T), isolated from a smear-ripened cheese.</title>
        <authorList>
            <consortium name="US DOE Joint Genome Institute (JGI-PGF)"/>
            <person name="Walter F."/>
            <person name="Albersmeier A."/>
            <person name="Kalinowski J."/>
            <person name="Ruckert C."/>
        </authorList>
    </citation>
    <scope>NUCLEOTIDE SEQUENCE</scope>
    <source>
        <strain evidence="1">CGMCC 1.15958</strain>
    </source>
</reference>
<dbReference type="AlphaFoldDB" id="A0A917DLG9"/>
<organism evidence="1 2">
    <name type="scientific">Emticicia aquatilis</name>
    <dbReference type="NCBI Taxonomy" id="1537369"/>
    <lineage>
        <taxon>Bacteria</taxon>
        <taxon>Pseudomonadati</taxon>
        <taxon>Bacteroidota</taxon>
        <taxon>Cytophagia</taxon>
        <taxon>Cytophagales</taxon>
        <taxon>Leadbetterellaceae</taxon>
        <taxon>Emticicia</taxon>
    </lineage>
</organism>
<name>A0A917DLG9_9BACT</name>